<evidence type="ECO:0000259" key="14">
    <source>
        <dbReference type="Pfam" id="PF08234"/>
    </source>
</evidence>
<protein>
    <recommendedName>
        <fullName evidence="3 12">Kinetochore protein SPC25</fullName>
    </recommendedName>
</protein>
<dbReference type="CDD" id="cd23784">
    <property type="entry name" value="RWD_Spc25"/>
    <property type="match status" value="1"/>
</dbReference>
<dbReference type="PANTHER" id="PTHR14281">
    <property type="entry name" value="KINETOCHORE PROTEIN SPC25-RELATED"/>
    <property type="match status" value="1"/>
</dbReference>
<dbReference type="GO" id="GO:0007059">
    <property type="term" value="P:chromosome segregation"/>
    <property type="evidence" value="ECO:0007669"/>
    <property type="project" value="InterPro"/>
</dbReference>
<evidence type="ECO:0000313" key="16">
    <source>
        <dbReference type="Proteomes" id="UP001152622"/>
    </source>
</evidence>
<dbReference type="PANTHER" id="PTHR14281:SF0">
    <property type="entry name" value="KINETOCHORE PROTEIN SPC25"/>
    <property type="match status" value="1"/>
</dbReference>
<keyword evidence="16" id="KW-1185">Reference proteome</keyword>
<organism evidence="15 16">
    <name type="scientific">Synaphobranchus kaupii</name>
    <name type="common">Kaup's arrowtooth eel</name>
    <dbReference type="NCBI Taxonomy" id="118154"/>
    <lineage>
        <taxon>Eukaryota</taxon>
        <taxon>Metazoa</taxon>
        <taxon>Chordata</taxon>
        <taxon>Craniata</taxon>
        <taxon>Vertebrata</taxon>
        <taxon>Euteleostomi</taxon>
        <taxon>Actinopterygii</taxon>
        <taxon>Neopterygii</taxon>
        <taxon>Teleostei</taxon>
        <taxon>Anguilliformes</taxon>
        <taxon>Synaphobranchidae</taxon>
        <taxon>Synaphobranchus</taxon>
    </lineage>
</organism>
<keyword evidence="12" id="KW-0995">Kinetochore</keyword>
<evidence type="ECO:0000256" key="8">
    <source>
        <dbReference type="ARBA" id="ARBA00023306"/>
    </source>
</evidence>
<accession>A0A9Q1F707</accession>
<evidence type="ECO:0000256" key="11">
    <source>
        <dbReference type="ARBA" id="ARBA00065771"/>
    </source>
</evidence>
<keyword evidence="12" id="KW-0539">Nucleus</keyword>
<sequence>MLPNFVKFEHFTSFPKEIILNYRNNLGWKWLTDSGTLGPSSALTKTLDDARAINLAGRRVEQGRIGEVKTEKINRRDTLVTSMSCIKDPDVSEQFNSKLEDIRSKLLNQAIGEMIDTEEELCRAHKQFFKSVIDTCVKKSKEGESKFETIQMYRNELEHIRALTKEKRDIIPETLSEREEKEIEKENMVRNIHRLEEGLAKKKELIISQNKANKARLKNLNKNKLVFQESLGLEIRKIHGEKLQFVFRNISHKDPGFAYTFILRISEEGSYVVVSCDPPIESMPHLERRLQETNNFSAFLANVRKEFSS</sequence>
<dbReference type="AlphaFoldDB" id="A0A9Q1F707"/>
<evidence type="ECO:0000256" key="12">
    <source>
        <dbReference type="RuleBase" id="RU367150"/>
    </source>
</evidence>
<evidence type="ECO:0000256" key="13">
    <source>
        <dbReference type="SAM" id="Coils"/>
    </source>
</evidence>
<evidence type="ECO:0000256" key="9">
    <source>
        <dbReference type="ARBA" id="ARBA00023328"/>
    </source>
</evidence>
<dbReference type="Pfam" id="PF08234">
    <property type="entry name" value="Spindle_Spc25"/>
    <property type="match status" value="1"/>
</dbReference>
<feature type="domain" description="Chromosome segregation protein Spc25 C-terminal" evidence="14">
    <location>
        <begin position="238"/>
        <end position="307"/>
    </location>
</feature>
<comment type="function">
    <text evidence="10">Acts as a component of the essential kinetochore-associated NDC80 complex, which is required for chromosome segregation and spindle checkpoint activity. Required for kinetochore integrity and the organization of stable microtubule binding sites in the outer plate of the kinetochore. The NDC80 complex synergistically enhances the affinity of the SKA1 complex for microtubules and may allow the NDC80 complex to track depolymerizing microtubules.</text>
</comment>
<comment type="similarity">
    <text evidence="2 12">Belongs to the SPC25 family.</text>
</comment>
<comment type="caution">
    <text evidence="15">The sequence shown here is derived from an EMBL/GenBank/DDBJ whole genome shotgun (WGS) entry which is preliminary data.</text>
</comment>
<dbReference type="InterPro" id="IPR045143">
    <property type="entry name" value="Spc25"/>
</dbReference>
<name>A0A9Q1F707_SYNKA</name>
<evidence type="ECO:0000256" key="7">
    <source>
        <dbReference type="ARBA" id="ARBA00023054"/>
    </source>
</evidence>
<dbReference type="GO" id="GO:0051301">
    <property type="term" value="P:cell division"/>
    <property type="evidence" value="ECO:0007669"/>
    <property type="project" value="UniProtKB-UniRule"/>
</dbReference>
<evidence type="ECO:0000256" key="1">
    <source>
        <dbReference type="ARBA" id="ARBA00004584"/>
    </source>
</evidence>
<keyword evidence="4 12" id="KW-0158">Chromosome</keyword>
<dbReference type="FunFam" id="3.30.457.50:FF:000001">
    <property type="entry name" value="Probable kinetochore protein spc25"/>
    <property type="match status" value="1"/>
</dbReference>
<evidence type="ECO:0000256" key="4">
    <source>
        <dbReference type="ARBA" id="ARBA00022454"/>
    </source>
</evidence>
<evidence type="ECO:0000256" key="6">
    <source>
        <dbReference type="ARBA" id="ARBA00022776"/>
    </source>
</evidence>
<dbReference type="EMBL" id="JAINUF010000008">
    <property type="protein sequence ID" value="KAJ8352303.1"/>
    <property type="molecule type" value="Genomic_DNA"/>
</dbReference>
<reference evidence="15" key="1">
    <citation type="journal article" date="2023" name="Science">
        <title>Genome structures resolve the early diversification of teleost fishes.</title>
        <authorList>
            <person name="Parey E."/>
            <person name="Louis A."/>
            <person name="Montfort J."/>
            <person name="Bouchez O."/>
            <person name="Roques C."/>
            <person name="Iampietro C."/>
            <person name="Lluch J."/>
            <person name="Castinel A."/>
            <person name="Donnadieu C."/>
            <person name="Desvignes T."/>
            <person name="Floi Bucao C."/>
            <person name="Jouanno E."/>
            <person name="Wen M."/>
            <person name="Mejri S."/>
            <person name="Dirks R."/>
            <person name="Jansen H."/>
            <person name="Henkel C."/>
            <person name="Chen W.J."/>
            <person name="Zahm M."/>
            <person name="Cabau C."/>
            <person name="Klopp C."/>
            <person name="Thompson A.W."/>
            <person name="Robinson-Rechavi M."/>
            <person name="Braasch I."/>
            <person name="Lecointre G."/>
            <person name="Bobe J."/>
            <person name="Postlethwait J.H."/>
            <person name="Berthelot C."/>
            <person name="Roest Crollius H."/>
            <person name="Guiguen Y."/>
        </authorList>
    </citation>
    <scope>NUCLEOTIDE SEQUENCE</scope>
    <source>
        <strain evidence="15">WJC10195</strain>
    </source>
</reference>
<keyword evidence="6 12" id="KW-0498">Mitosis</keyword>
<dbReference type="Proteomes" id="UP001152622">
    <property type="component" value="Chromosome 8"/>
</dbReference>
<dbReference type="GO" id="GO:0005634">
    <property type="term" value="C:nucleus"/>
    <property type="evidence" value="ECO:0007669"/>
    <property type="project" value="UniProtKB-SubCell"/>
</dbReference>
<dbReference type="Gene3D" id="3.30.457.50">
    <property type="entry name" value="Chromosome segregation protein Spc25"/>
    <property type="match status" value="1"/>
</dbReference>
<dbReference type="GO" id="GO:0031262">
    <property type="term" value="C:Ndc80 complex"/>
    <property type="evidence" value="ECO:0007669"/>
    <property type="project" value="InterPro"/>
</dbReference>
<evidence type="ECO:0000256" key="10">
    <source>
        <dbReference type="ARBA" id="ARBA00045419"/>
    </source>
</evidence>
<dbReference type="OrthoDB" id="6353017at2759"/>
<feature type="coiled-coil region" evidence="13">
    <location>
        <begin position="178"/>
        <end position="205"/>
    </location>
</feature>
<proteinExistence type="inferred from homology"/>
<evidence type="ECO:0000256" key="5">
    <source>
        <dbReference type="ARBA" id="ARBA00022618"/>
    </source>
</evidence>
<gene>
    <name evidence="15" type="ORF">SKAU_G00237790</name>
</gene>
<keyword evidence="9 12" id="KW-0137">Centromere</keyword>
<evidence type="ECO:0000256" key="2">
    <source>
        <dbReference type="ARBA" id="ARBA00006379"/>
    </source>
</evidence>
<keyword evidence="7 13" id="KW-0175">Coiled coil</keyword>
<evidence type="ECO:0000256" key="3">
    <source>
        <dbReference type="ARBA" id="ARBA00013692"/>
    </source>
</evidence>
<keyword evidence="5 12" id="KW-0132">Cell division</keyword>
<comment type="subunit">
    <text evidence="11">Component of the NDC80 complex, which is composed of ndc80, cdca1, spbc24 and spbc25. The NDC80 complex interacts with mis12 and zwint.</text>
</comment>
<evidence type="ECO:0000313" key="15">
    <source>
        <dbReference type="EMBL" id="KAJ8352303.1"/>
    </source>
</evidence>
<keyword evidence="8 12" id="KW-0131">Cell cycle</keyword>
<dbReference type="InterPro" id="IPR013255">
    <property type="entry name" value="Spc25_C"/>
</dbReference>
<comment type="subcellular location">
    <subcellularLocation>
        <location evidence="1">Chromosome</location>
        <location evidence="1">Centromere</location>
    </subcellularLocation>
    <subcellularLocation>
        <location evidence="12">Nucleus</location>
    </subcellularLocation>
    <subcellularLocation>
        <location evidence="12">Chromosome</location>
        <location evidence="12">Centromere</location>
        <location evidence="12">Kinetochore</location>
    </subcellularLocation>
</comment>